<dbReference type="SMART" id="SM00421">
    <property type="entry name" value="HTH_LUXR"/>
    <property type="match status" value="1"/>
</dbReference>
<dbReference type="EMBL" id="CP001016">
    <property type="protein sequence ID" value="ACB95615.1"/>
    <property type="molecule type" value="Genomic_DNA"/>
</dbReference>
<dbReference type="InterPro" id="IPR016032">
    <property type="entry name" value="Sig_transdc_resp-reg_C-effctor"/>
</dbReference>
<dbReference type="Proteomes" id="UP000001695">
    <property type="component" value="Chromosome"/>
</dbReference>
<dbReference type="RefSeq" id="WP_012384971.1">
    <property type="nucleotide sequence ID" value="NC_010581.1"/>
</dbReference>
<dbReference type="InterPro" id="IPR036388">
    <property type="entry name" value="WH-like_DNA-bd_sf"/>
</dbReference>
<dbReference type="Pfam" id="PF00196">
    <property type="entry name" value="GerE"/>
    <property type="match status" value="1"/>
</dbReference>
<dbReference type="InterPro" id="IPR000792">
    <property type="entry name" value="Tscrpt_reg_LuxR_C"/>
</dbReference>
<protein>
    <submittedName>
        <fullName evidence="2">Transcriptional regulator, LuxR family</fullName>
    </submittedName>
</protein>
<dbReference type="KEGG" id="bid:Bind_1992"/>
<proteinExistence type="predicted"/>
<dbReference type="GO" id="GO:0006355">
    <property type="term" value="P:regulation of DNA-templated transcription"/>
    <property type="evidence" value="ECO:0007669"/>
    <property type="project" value="InterPro"/>
</dbReference>
<accession>B2IF50</accession>
<reference evidence="2 3" key="2">
    <citation type="journal article" date="2010" name="J. Bacteriol.">
        <title>Complete genome sequence of Beijerinckia indica subsp. indica.</title>
        <authorList>
            <person name="Tamas I."/>
            <person name="Dedysh S.N."/>
            <person name="Liesack W."/>
            <person name="Stott M.B."/>
            <person name="Alam M."/>
            <person name="Murrell J.C."/>
            <person name="Dunfield P.F."/>
        </authorList>
    </citation>
    <scope>NUCLEOTIDE SEQUENCE [LARGE SCALE GENOMIC DNA]</scope>
    <source>
        <strain evidence="3">ATCC 9039 / DSM 1715 / NCIMB 8712</strain>
    </source>
</reference>
<name>B2IF50_BEII9</name>
<dbReference type="AlphaFoldDB" id="B2IF50"/>
<dbReference type="Gene3D" id="1.10.10.10">
    <property type="entry name" value="Winged helix-like DNA-binding domain superfamily/Winged helix DNA-binding domain"/>
    <property type="match status" value="1"/>
</dbReference>
<gene>
    <name evidence="2" type="ordered locus">Bind_1992</name>
</gene>
<feature type="domain" description="HTH luxR-type" evidence="1">
    <location>
        <begin position="307"/>
        <end position="372"/>
    </location>
</feature>
<dbReference type="SUPFAM" id="SSF46894">
    <property type="entry name" value="C-terminal effector domain of the bipartite response regulators"/>
    <property type="match status" value="1"/>
</dbReference>
<keyword evidence="3" id="KW-1185">Reference proteome</keyword>
<evidence type="ECO:0000259" key="1">
    <source>
        <dbReference type="PROSITE" id="PS50043"/>
    </source>
</evidence>
<evidence type="ECO:0000313" key="3">
    <source>
        <dbReference type="Proteomes" id="UP000001695"/>
    </source>
</evidence>
<dbReference type="GO" id="GO:0003677">
    <property type="term" value="F:DNA binding"/>
    <property type="evidence" value="ECO:0007669"/>
    <property type="project" value="InterPro"/>
</dbReference>
<dbReference type="HOGENOM" id="CLU_037939_6_0_5"/>
<dbReference type="PROSITE" id="PS50043">
    <property type="entry name" value="HTH_LUXR_2"/>
    <property type="match status" value="1"/>
</dbReference>
<reference evidence="3" key="1">
    <citation type="submission" date="2008-03" db="EMBL/GenBank/DDBJ databases">
        <title>Complete sequence of chromosome of Beijerinckia indica subsp. indica ATCC 9039.</title>
        <authorList>
            <consortium name="US DOE Joint Genome Institute"/>
            <person name="Copeland A."/>
            <person name="Lucas S."/>
            <person name="Lapidus A."/>
            <person name="Glavina del Rio T."/>
            <person name="Dalin E."/>
            <person name="Tice H."/>
            <person name="Bruce D."/>
            <person name="Goodwin L."/>
            <person name="Pitluck S."/>
            <person name="LaButti K."/>
            <person name="Schmutz J."/>
            <person name="Larimer F."/>
            <person name="Land M."/>
            <person name="Hauser L."/>
            <person name="Kyrpides N."/>
            <person name="Mikhailova N."/>
            <person name="Dunfield P.F."/>
            <person name="Dedysh S.N."/>
            <person name="Liesack W."/>
            <person name="Saw J.H."/>
            <person name="Alam M."/>
            <person name="Chen Y."/>
            <person name="Murrell J.C."/>
            <person name="Richardson P."/>
        </authorList>
    </citation>
    <scope>NUCLEOTIDE SEQUENCE [LARGE SCALE GENOMIC DNA]</scope>
    <source>
        <strain evidence="3">ATCC 9039 / DSM 1715 / NCIMB 8712</strain>
    </source>
</reference>
<sequence>MIDPLIESLIRAIYDCVIDPSGWEEVLQCIVTQTHAVSAAMEADSGIPGVKPKIVATCDVDPFYTKAYRDYFYKLDPFVPFLQAEAPEQVCIGNFLTETALYRSSAFFNEFAKPQEWEALIGISLNGSGSADVLALMRNRKTDFTQAGIERFLSILAPHLRRAYDLSTLLVRTRQTTNLLGQAIAAAGFGTILLNEKCRIIYANQVAEDMLRQQKGLAFIRGQLVAEASPLTAQLEALVRACVDPRASTFPLGRILKLPRRGSDQPILAHVLPLQDKTATMLTDKAQPVAALFLIDPHQDLSVRLQSFAETHALTSAEIAILGEIIQSESLTIIAAKLSMSASTLRTHLGRLMVKTGAGNRLALLRSFFEMPSLAMP</sequence>
<dbReference type="eggNOG" id="COG2771">
    <property type="taxonomic scope" value="Bacteria"/>
</dbReference>
<dbReference type="OrthoDB" id="5497412at2"/>
<evidence type="ECO:0000313" key="2">
    <source>
        <dbReference type="EMBL" id="ACB95615.1"/>
    </source>
</evidence>
<organism evidence="2 3">
    <name type="scientific">Beijerinckia indica subsp. indica (strain ATCC 9039 / DSM 1715 / NCIMB 8712)</name>
    <dbReference type="NCBI Taxonomy" id="395963"/>
    <lineage>
        <taxon>Bacteria</taxon>
        <taxon>Pseudomonadati</taxon>
        <taxon>Pseudomonadota</taxon>
        <taxon>Alphaproteobacteria</taxon>
        <taxon>Hyphomicrobiales</taxon>
        <taxon>Beijerinckiaceae</taxon>
        <taxon>Beijerinckia</taxon>
    </lineage>
</organism>
<dbReference type="STRING" id="395963.Bind_1992"/>